<comment type="similarity">
    <text evidence="1">Belongs to the thioesterase family.</text>
</comment>
<organism evidence="4 5">
    <name type="scientific">Actinomyces israelii</name>
    <dbReference type="NCBI Taxonomy" id="1659"/>
    <lineage>
        <taxon>Bacteria</taxon>
        <taxon>Bacillati</taxon>
        <taxon>Actinomycetota</taxon>
        <taxon>Actinomycetes</taxon>
        <taxon>Actinomycetales</taxon>
        <taxon>Actinomycetaceae</taxon>
        <taxon>Actinomyces</taxon>
    </lineage>
</organism>
<proteinExistence type="inferred from homology"/>
<sequence length="271" mass="29548">MGNTTSQNRRTCDERARSGQRWRPGALAQDPGQGPQDWGRLIVFPHAGGAVGFYRPLRRVIDGASVLAVQYPGRQDRIREAQLTSVEQIATSVISELERVPRMTTVLMGHSMGALAAFEVARRRPDLADGLIVSAHRAPSVPSRSTLHLADDAALLEETRAMGGTDEEVLAHPDLVQLIIAHLRADLAVDAAYLCPPGERLSVSVTVMRGSQDTSVTAEDARAWDLHTESPSEQLCLTGGHFYLLDRRAEVVGVLGEEMTRARARAEERTS</sequence>
<gene>
    <name evidence="4" type="ORF">OHJ16_00275</name>
</gene>
<evidence type="ECO:0000313" key="4">
    <source>
        <dbReference type="EMBL" id="MCZ0856487.1"/>
    </source>
</evidence>
<keyword evidence="4" id="KW-0378">Hydrolase</keyword>
<evidence type="ECO:0000259" key="3">
    <source>
        <dbReference type="Pfam" id="PF00975"/>
    </source>
</evidence>
<evidence type="ECO:0000313" key="5">
    <source>
        <dbReference type="Proteomes" id="UP001072034"/>
    </source>
</evidence>
<evidence type="ECO:0000256" key="2">
    <source>
        <dbReference type="SAM" id="MobiDB-lite"/>
    </source>
</evidence>
<dbReference type="RefSeq" id="WP_268916288.1">
    <property type="nucleotide sequence ID" value="NZ_JAPTMY010000001.1"/>
</dbReference>
<dbReference type="GO" id="GO:0016787">
    <property type="term" value="F:hydrolase activity"/>
    <property type="evidence" value="ECO:0007669"/>
    <property type="project" value="UniProtKB-KW"/>
</dbReference>
<feature type="domain" description="Thioesterase" evidence="3">
    <location>
        <begin position="40"/>
        <end position="253"/>
    </location>
</feature>
<comment type="caution">
    <text evidence="4">The sequence shown here is derived from an EMBL/GenBank/DDBJ whole genome shotgun (WGS) entry which is preliminary data.</text>
</comment>
<name>A0ABT4I434_9ACTO</name>
<keyword evidence="5" id="KW-1185">Reference proteome</keyword>
<dbReference type="Pfam" id="PF00975">
    <property type="entry name" value="Thioesterase"/>
    <property type="match status" value="1"/>
</dbReference>
<evidence type="ECO:0000256" key="1">
    <source>
        <dbReference type="ARBA" id="ARBA00007169"/>
    </source>
</evidence>
<feature type="region of interest" description="Disordered" evidence="2">
    <location>
        <begin position="1"/>
        <end position="34"/>
    </location>
</feature>
<dbReference type="PANTHER" id="PTHR11487">
    <property type="entry name" value="THIOESTERASE"/>
    <property type="match status" value="1"/>
</dbReference>
<protein>
    <submittedName>
        <fullName evidence="4">Alpha/beta fold hydrolase</fullName>
    </submittedName>
</protein>
<dbReference type="EMBL" id="JAPTMY010000001">
    <property type="protein sequence ID" value="MCZ0856487.1"/>
    <property type="molecule type" value="Genomic_DNA"/>
</dbReference>
<reference evidence="4" key="1">
    <citation type="submission" date="2022-10" db="EMBL/GenBank/DDBJ databases">
        <title>Genome sequence of Actinomyces israelii ATCC 10048.</title>
        <authorList>
            <person name="Watt R.M."/>
            <person name="Tong W.M."/>
        </authorList>
    </citation>
    <scope>NUCLEOTIDE SEQUENCE</scope>
    <source>
        <strain evidence="4">ATCC 10048</strain>
    </source>
</reference>
<dbReference type="SUPFAM" id="SSF53474">
    <property type="entry name" value="alpha/beta-Hydrolases"/>
    <property type="match status" value="1"/>
</dbReference>
<dbReference type="InterPro" id="IPR029058">
    <property type="entry name" value="AB_hydrolase_fold"/>
</dbReference>
<accession>A0ABT4I434</accession>
<dbReference type="Gene3D" id="3.40.50.1820">
    <property type="entry name" value="alpha/beta hydrolase"/>
    <property type="match status" value="1"/>
</dbReference>
<dbReference type="PANTHER" id="PTHR11487:SF0">
    <property type="entry name" value="S-ACYL FATTY ACID SYNTHASE THIOESTERASE, MEDIUM CHAIN"/>
    <property type="match status" value="1"/>
</dbReference>
<dbReference type="InterPro" id="IPR012223">
    <property type="entry name" value="TEII"/>
</dbReference>
<dbReference type="InterPro" id="IPR001031">
    <property type="entry name" value="Thioesterase"/>
</dbReference>
<dbReference type="Proteomes" id="UP001072034">
    <property type="component" value="Unassembled WGS sequence"/>
</dbReference>